<evidence type="ECO:0000256" key="11">
    <source>
        <dbReference type="ARBA" id="ARBA00036904"/>
    </source>
</evidence>
<name>A0A8S0XEI6_9GAMM</name>
<dbReference type="RefSeq" id="WP_174624736.1">
    <property type="nucleotide sequence ID" value="NZ_CADCXN010000035.1"/>
</dbReference>
<feature type="binding site" evidence="17">
    <location>
        <position position="28"/>
    </location>
    <ligand>
        <name>8-oxo-dGTP</name>
        <dbReference type="ChEBI" id="CHEBI:77896"/>
    </ligand>
</feature>
<gene>
    <name evidence="20" type="ORF">METHB2_130017</name>
</gene>
<dbReference type="GO" id="GO:0006281">
    <property type="term" value="P:DNA repair"/>
    <property type="evidence" value="ECO:0007669"/>
    <property type="project" value="UniProtKB-KW"/>
</dbReference>
<dbReference type="Gene3D" id="3.90.79.10">
    <property type="entry name" value="Nucleoside Triphosphate Pyrophosphohydrolase"/>
    <property type="match status" value="1"/>
</dbReference>
<dbReference type="Proteomes" id="UP000494216">
    <property type="component" value="Unassembled WGS sequence"/>
</dbReference>
<comment type="similarity">
    <text evidence="2">Belongs to the Nudix hydrolase family.</text>
</comment>
<dbReference type="GO" id="GO:0044716">
    <property type="term" value="F:8-oxo-GDP phosphatase activity"/>
    <property type="evidence" value="ECO:0007669"/>
    <property type="project" value="TreeGrafter"/>
</dbReference>
<comment type="catalytic activity">
    <reaction evidence="11">
        <text>8-oxo-GTP + H2O = 8-oxo-GMP + diphosphate + H(+)</text>
        <dbReference type="Rhea" id="RHEA:67616"/>
        <dbReference type="ChEBI" id="CHEBI:15377"/>
        <dbReference type="ChEBI" id="CHEBI:15378"/>
        <dbReference type="ChEBI" id="CHEBI:33019"/>
        <dbReference type="ChEBI" id="CHEBI:143553"/>
        <dbReference type="ChEBI" id="CHEBI:145694"/>
    </reaction>
</comment>
<evidence type="ECO:0000256" key="1">
    <source>
        <dbReference type="ARBA" id="ARBA00001946"/>
    </source>
</evidence>
<dbReference type="InterPro" id="IPR047127">
    <property type="entry name" value="MutT-like"/>
</dbReference>
<evidence type="ECO:0000256" key="13">
    <source>
        <dbReference type="ARBA" id="ARBA00040794"/>
    </source>
</evidence>
<dbReference type="GO" id="GO:0009228">
    <property type="term" value="P:thiamine biosynthetic process"/>
    <property type="evidence" value="ECO:0007669"/>
    <property type="project" value="UniProtKB-KW"/>
</dbReference>
<feature type="binding site" evidence="18">
    <location>
        <position position="37"/>
    </location>
    <ligand>
        <name>Mg(2+)</name>
        <dbReference type="ChEBI" id="CHEBI:18420"/>
    </ligand>
</feature>
<dbReference type="EMBL" id="CADCXN010000035">
    <property type="protein sequence ID" value="CAA9889752.1"/>
    <property type="molecule type" value="Genomic_DNA"/>
</dbReference>
<dbReference type="NCBIfam" id="TIGR00586">
    <property type="entry name" value="mutt"/>
    <property type="match status" value="1"/>
</dbReference>
<dbReference type="FunFam" id="3.90.79.10:FF:000014">
    <property type="entry name" value="8-oxo-dGTP diphosphatase MutT"/>
    <property type="match status" value="1"/>
</dbReference>
<feature type="binding site" evidence="17">
    <location>
        <begin position="34"/>
        <end position="37"/>
    </location>
    <ligand>
        <name>8-oxo-dGTP</name>
        <dbReference type="ChEBI" id="CHEBI:77896"/>
    </ligand>
</feature>
<proteinExistence type="inferred from homology"/>
<evidence type="ECO:0000256" key="8">
    <source>
        <dbReference type="ARBA" id="ARBA00022842"/>
    </source>
</evidence>
<feature type="binding site" evidence="18">
    <location>
        <position position="57"/>
    </location>
    <ligand>
        <name>Mg(2+)</name>
        <dbReference type="ChEBI" id="CHEBI:18420"/>
    </ligand>
</feature>
<dbReference type="CDD" id="cd03425">
    <property type="entry name" value="NUDIX_MutT_NudA_like"/>
    <property type="match status" value="1"/>
</dbReference>
<evidence type="ECO:0000256" key="18">
    <source>
        <dbReference type="PIRSR" id="PIRSR603561-2"/>
    </source>
</evidence>
<accession>A0A8S0XEI6</accession>
<feature type="binding site" evidence="17">
    <location>
        <position position="23"/>
    </location>
    <ligand>
        <name>8-oxo-dGTP</name>
        <dbReference type="ChEBI" id="CHEBI:77896"/>
    </ligand>
</feature>
<dbReference type="GO" id="GO:0044715">
    <property type="term" value="F:8-oxo-dGDP phosphatase activity"/>
    <property type="evidence" value="ECO:0007669"/>
    <property type="project" value="TreeGrafter"/>
</dbReference>
<dbReference type="Pfam" id="PF02581">
    <property type="entry name" value="TMP-TENI"/>
    <property type="match status" value="1"/>
</dbReference>
<dbReference type="PANTHER" id="PTHR47707">
    <property type="entry name" value="8-OXO-DGTP DIPHOSPHATASE"/>
    <property type="match status" value="1"/>
</dbReference>
<evidence type="ECO:0000256" key="4">
    <source>
        <dbReference type="ARBA" id="ARBA00022705"/>
    </source>
</evidence>
<evidence type="ECO:0000256" key="12">
    <source>
        <dbReference type="ARBA" id="ARBA00038905"/>
    </source>
</evidence>
<protein>
    <recommendedName>
        <fullName evidence="13">8-oxo-dGTP diphosphatase</fullName>
        <ecNumber evidence="12">3.6.1.55</ecNumber>
    </recommendedName>
    <alternativeName>
        <fullName evidence="16">7,8-dihydro-8-oxoguanine-triphosphatase</fullName>
    </alternativeName>
    <alternativeName>
        <fullName evidence="15">Mutator protein MutT</fullName>
    </alternativeName>
    <alternativeName>
        <fullName evidence="14">dGTP pyrophosphohydrolase</fullName>
    </alternativeName>
</protein>
<evidence type="ECO:0000256" key="15">
    <source>
        <dbReference type="ARBA" id="ARBA00041979"/>
    </source>
</evidence>
<dbReference type="InterPro" id="IPR029119">
    <property type="entry name" value="MutY_C"/>
</dbReference>
<evidence type="ECO:0000256" key="7">
    <source>
        <dbReference type="ARBA" id="ARBA00022801"/>
    </source>
</evidence>
<dbReference type="GO" id="GO:0008413">
    <property type="term" value="F:8-oxo-7,8-dihydroguanosine triphosphate pyrophosphatase activity"/>
    <property type="evidence" value="ECO:0007669"/>
    <property type="project" value="InterPro"/>
</dbReference>
<evidence type="ECO:0000313" key="21">
    <source>
        <dbReference type="Proteomes" id="UP000494216"/>
    </source>
</evidence>
<evidence type="ECO:0000313" key="20">
    <source>
        <dbReference type="EMBL" id="CAA9889752.1"/>
    </source>
</evidence>
<dbReference type="InterPro" id="IPR015797">
    <property type="entry name" value="NUDIX_hydrolase-like_dom_sf"/>
</dbReference>
<dbReference type="Gene3D" id="3.20.20.70">
    <property type="entry name" value="Aldolase class I"/>
    <property type="match status" value="1"/>
</dbReference>
<evidence type="ECO:0000256" key="6">
    <source>
        <dbReference type="ARBA" id="ARBA00022763"/>
    </source>
</evidence>
<evidence type="ECO:0000256" key="5">
    <source>
        <dbReference type="ARBA" id="ARBA00022723"/>
    </source>
</evidence>
<dbReference type="InterPro" id="IPR020476">
    <property type="entry name" value="Nudix_hydrolase"/>
</dbReference>
<keyword evidence="4" id="KW-0235">DNA replication</keyword>
<keyword evidence="7" id="KW-0378">Hydrolase</keyword>
<dbReference type="InterPro" id="IPR013785">
    <property type="entry name" value="Aldolase_TIM"/>
</dbReference>
<evidence type="ECO:0000256" key="9">
    <source>
        <dbReference type="ARBA" id="ARBA00023204"/>
    </source>
</evidence>
<dbReference type="PANTHER" id="PTHR47707:SF1">
    <property type="entry name" value="NUDIX HYDROLASE FAMILY PROTEIN"/>
    <property type="match status" value="1"/>
</dbReference>
<dbReference type="SUPFAM" id="SSF51391">
    <property type="entry name" value="Thiamin phosphate synthase"/>
    <property type="match status" value="1"/>
</dbReference>
<evidence type="ECO:0000259" key="19">
    <source>
        <dbReference type="PROSITE" id="PS51462"/>
    </source>
</evidence>
<dbReference type="Pfam" id="PF14815">
    <property type="entry name" value="NUDIX_4"/>
    <property type="match status" value="1"/>
</dbReference>
<dbReference type="EC" id="3.6.1.55" evidence="12"/>
<dbReference type="GO" id="GO:0035539">
    <property type="term" value="F:8-oxo-7,8-dihydrodeoxyguanosine triphosphate pyrophosphatase activity"/>
    <property type="evidence" value="ECO:0007669"/>
    <property type="project" value="UniProtKB-EC"/>
</dbReference>
<dbReference type="PROSITE" id="PS51462">
    <property type="entry name" value="NUDIX"/>
    <property type="match status" value="1"/>
</dbReference>
<comment type="catalytic activity">
    <reaction evidence="10">
        <text>8-oxo-dGTP + H2O = 8-oxo-dGMP + diphosphate + H(+)</text>
        <dbReference type="Rhea" id="RHEA:31575"/>
        <dbReference type="ChEBI" id="CHEBI:15377"/>
        <dbReference type="ChEBI" id="CHEBI:15378"/>
        <dbReference type="ChEBI" id="CHEBI:33019"/>
        <dbReference type="ChEBI" id="CHEBI:63224"/>
        <dbReference type="ChEBI" id="CHEBI:77896"/>
        <dbReference type="EC" id="3.6.1.55"/>
    </reaction>
</comment>
<comment type="cofactor">
    <cofactor evidence="1 18">
        <name>Mg(2+)</name>
        <dbReference type="ChEBI" id="CHEBI:18420"/>
    </cofactor>
</comment>
<dbReference type="SUPFAM" id="SSF55811">
    <property type="entry name" value="Nudix"/>
    <property type="match status" value="1"/>
</dbReference>
<keyword evidence="3" id="KW-0515">Mutator protein</keyword>
<dbReference type="InterPro" id="IPR022998">
    <property type="entry name" value="ThiamineP_synth_TenI"/>
</dbReference>
<comment type="caution">
    <text evidence="20">The sequence shown here is derived from an EMBL/GenBank/DDBJ whole genome shotgun (WGS) entry which is preliminary data.</text>
</comment>
<dbReference type="PRINTS" id="PR00502">
    <property type="entry name" value="NUDIXFAMILY"/>
</dbReference>
<evidence type="ECO:0000256" key="17">
    <source>
        <dbReference type="PIRSR" id="PIRSR603561-1"/>
    </source>
</evidence>
<evidence type="ECO:0000256" key="16">
    <source>
        <dbReference type="ARBA" id="ARBA00042798"/>
    </source>
</evidence>
<feature type="domain" description="Nudix hydrolase" evidence="19">
    <location>
        <begin position="3"/>
        <end position="130"/>
    </location>
</feature>
<keyword evidence="5 18" id="KW-0479">Metal-binding</keyword>
<dbReference type="CDD" id="cd00564">
    <property type="entry name" value="TMP_TenI"/>
    <property type="match status" value="1"/>
</dbReference>
<organism evidence="20 21">
    <name type="scientific">Candidatus Methylobacter favarea</name>
    <dbReference type="NCBI Taxonomy" id="2707345"/>
    <lineage>
        <taxon>Bacteria</taxon>
        <taxon>Pseudomonadati</taxon>
        <taxon>Pseudomonadota</taxon>
        <taxon>Gammaproteobacteria</taxon>
        <taxon>Methylococcales</taxon>
        <taxon>Methylococcaceae</taxon>
        <taxon>Methylobacter</taxon>
    </lineage>
</organism>
<keyword evidence="8 18" id="KW-0460">Magnesium</keyword>
<evidence type="ECO:0000256" key="10">
    <source>
        <dbReference type="ARBA" id="ARBA00035861"/>
    </source>
</evidence>
<keyword evidence="6" id="KW-0227">DNA damage</keyword>
<sequence>MNPLQVAVGVVKSADGKILISLRDQSSHQGGLWEFPGGKIEQQETAEQALIRELKEELNLNVKAATPLITVKHQYTDLLVQLNVFLVEDFSGEVESCEGQAFLWVEPDALRQYAFPKVNQPIITAARLPDRYAILEDTDEPLLRINLQKILDRGVKLIQARLKTLPPEAVKKFVEQAYPLCKQKGALLLINSAVKSPDDLEADGIHLTSRDLMFLDKRPGHRRWVAASCHTLQELRHAQKIGVDFIVLGPVLPTQTHPGAEVLGWKRFAELVSRINLPVYALGGMSESSVIAARSAGGQGISAIRAFIESE</sequence>
<dbReference type="GO" id="GO:0006260">
    <property type="term" value="P:DNA replication"/>
    <property type="evidence" value="ECO:0007669"/>
    <property type="project" value="UniProtKB-KW"/>
</dbReference>
<keyword evidence="21" id="KW-1185">Reference proteome</keyword>
<dbReference type="GO" id="GO:0046872">
    <property type="term" value="F:metal ion binding"/>
    <property type="evidence" value="ECO:0007669"/>
    <property type="project" value="UniProtKB-KW"/>
</dbReference>
<keyword evidence="9" id="KW-0234">DNA repair</keyword>
<dbReference type="PROSITE" id="PS00893">
    <property type="entry name" value="NUDIX_BOX"/>
    <property type="match status" value="1"/>
</dbReference>
<dbReference type="NCBIfam" id="NF006530">
    <property type="entry name" value="PRK08999.1"/>
    <property type="match status" value="1"/>
</dbReference>
<dbReference type="InterPro" id="IPR000086">
    <property type="entry name" value="NUDIX_hydrolase_dom"/>
</dbReference>
<evidence type="ECO:0000256" key="3">
    <source>
        <dbReference type="ARBA" id="ARBA00022457"/>
    </source>
</evidence>
<dbReference type="AlphaFoldDB" id="A0A8S0XEI6"/>
<evidence type="ECO:0000256" key="14">
    <source>
        <dbReference type="ARBA" id="ARBA00041592"/>
    </source>
</evidence>
<dbReference type="InterPro" id="IPR020084">
    <property type="entry name" value="NUDIX_hydrolase_CS"/>
</dbReference>
<evidence type="ECO:0000256" key="2">
    <source>
        <dbReference type="ARBA" id="ARBA00005582"/>
    </source>
</evidence>
<dbReference type="InterPro" id="IPR036206">
    <property type="entry name" value="ThiamineP_synth_sf"/>
</dbReference>
<reference evidence="20 21" key="1">
    <citation type="submission" date="2020-02" db="EMBL/GenBank/DDBJ databases">
        <authorList>
            <person name="Hogendoorn C."/>
        </authorList>
    </citation>
    <scope>NUCLEOTIDE SEQUENCE [LARGE SCALE GENOMIC DNA]</scope>
    <source>
        <strain evidence="20">METHB21</strain>
    </source>
</reference>
<feature type="binding site" evidence="17">
    <location>
        <position position="119"/>
    </location>
    <ligand>
        <name>8-oxo-dGTP</name>
        <dbReference type="ChEBI" id="CHEBI:77896"/>
    </ligand>
</feature>
<dbReference type="InterPro" id="IPR003561">
    <property type="entry name" value="Mutator_MutT"/>
</dbReference>